<sequence>MILETTYKNKDTKKRINDTVGRPFSFMDSLKMRGIGSKRMIIDQVSPNLDVYLNTVADVNYGNIELRPNGILIAIIKGLRNFTWVIPYYQFNFYKTNGVSIHAQGRFVHFKKNKTLQENKAFFDKLIRLKIEYDEKYPHIDSIDL</sequence>
<evidence type="ECO:0000313" key="2">
    <source>
        <dbReference type="Proteomes" id="UP001500459"/>
    </source>
</evidence>
<dbReference type="RefSeq" id="WP_344929013.1">
    <property type="nucleotide sequence ID" value="NZ_BAABCW010000014.1"/>
</dbReference>
<protein>
    <recommendedName>
        <fullName evidence="3">Arginyl-tRNA synthetase</fullName>
    </recommendedName>
</protein>
<evidence type="ECO:0000313" key="1">
    <source>
        <dbReference type="EMBL" id="GAA3514986.1"/>
    </source>
</evidence>
<organism evidence="1 2">
    <name type="scientific">Aquimarina addita</name>
    <dbReference type="NCBI Taxonomy" id="870485"/>
    <lineage>
        <taxon>Bacteria</taxon>
        <taxon>Pseudomonadati</taxon>
        <taxon>Bacteroidota</taxon>
        <taxon>Flavobacteriia</taxon>
        <taxon>Flavobacteriales</taxon>
        <taxon>Flavobacteriaceae</taxon>
        <taxon>Aquimarina</taxon>
    </lineage>
</organism>
<accession>A0ABP6UR03</accession>
<reference evidence="2" key="1">
    <citation type="journal article" date="2019" name="Int. J. Syst. Evol. Microbiol.">
        <title>The Global Catalogue of Microorganisms (GCM) 10K type strain sequencing project: providing services to taxonomists for standard genome sequencing and annotation.</title>
        <authorList>
            <consortium name="The Broad Institute Genomics Platform"/>
            <consortium name="The Broad Institute Genome Sequencing Center for Infectious Disease"/>
            <person name="Wu L."/>
            <person name="Ma J."/>
        </authorList>
    </citation>
    <scope>NUCLEOTIDE SEQUENCE [LARGE SCALE GENOMIC DNA]</scope>
    <source>
        <strain evidence="2">JCM 17106</strain>
    </source>
</reference>
<name>A0ABP6UR03_9FLAO</name>
<gene>
    <name evidence="1" type="ORF">GCM10022393_31170</name>
</gene>
<dbReference type="Proteomes" id="UP001500459">
    <property type="component" value="Unassembled WGS sequence"/>
</dbReference>
<dbReference type="EMBL" id="BAABCW010000014">
    <property type="protein sequence ID" value="GAA3514986.1"/>
    <property type="molecule type" value="Genomic_DNA"/>
</dbReference>
<keyword evidence="2" id="KW-1185">Reference proteome</keyword>
<evidence type="ECO:0008006" key="3">
    <source>
        <dbReference type="Google" id="ProtNLM"/>
    </source>
</evidence>
<proteinExistence type="predicted"/>
<comment type="caution">
    <text evidence="1">The sequence shown here is derived from an EMBL/GenBank/DDBJ whole genome shotgun (WGS) entry which is preliminary data.</text>
</comment>